<dbReference type="PANTHER" id="PTHR30383">
    <property type="entry name" value="THIOESTERASE 1/PROTEASE 1/LYSOPHOSPHOLIPASE L1"/>
    <property type="match status" value="1"/>
</dbReference>
<dbReference type="RefSeq" id="WP_268044168.1">
    <property type="nucleotide sequence ID" value="NZ_CP104064.1"/>
</dbReference>
<dbReference type="CDD" id="cd00229">
    <property type="entry name" value="SGNH_hydrolase"/>
    <property type="match status" value="1"/>
</dbReference>
<organism evidence="2 3">
    <name type="scientific">Alicyclobacillus dauci</name>
    <dbReference type="NCBI Taxonomy" id="1475485"/>
    <lineage>
        <taxon>Bacteria</taxon>
        <taxon>Bacillati</taxon>
        <taxon>Bacillota</taxon>
        <taxon>Bacilli</taxon>
        <taxon>Bacillales</taxon>
        <taxon>Alicyclobacillaceae</taxon>
        <taxon>Alicyclobacillus</taxon>
    </lineage>
</organism>
<name>A0ABY6Z1R9_9BACL</name>
<protein>
    <submittedName>
        <fullName evidence="2">SGNH/GDSL hydrolase family protein</fullName>
    </submittedName>
</protein>
<sequence length="269" mass="29405">MISIKKWIRNVAIGGSIATAAVAGFLAGEYTIGGGFVLPSPIATAHAATSFPTTKTQEKVMVVGVSIAHGWKDPNDDSYLKRAFQLLSDSTNMTYQYVNKTIVGGSAMNVPKSEYESWLSTVKPQLVVLSWGFLNDASKNVSPIAVHQAILNEISEALAVHAVVLVVSPPVTKASETGYQTLTNRYVSEEFSAAKSLHNPNVYTLDVLNQMRSYLKAHNQTWQPYFGDSWHPNQVGYQLAGSLLYNDLIETFDQSPIQVKTTGSLHNHM</sequence>
<dbReference type="InterPro" id="IPR051532">
    <property type="entry name" value="Ester_Hydrolysis_Enzymes"/>
</dbReference>
<dbReference type="PANTHER" id="PTHR30383:SF29">
    <property type="entry name" value="SGNH HYDROLASE-TYPE ESTERASE DOMAIN-CONTAINING PROTEIN"/>
    <property type="match status" value="1"/>
</dbReference>
<dbReference type="Proteomes" id="UP001164803">
    <property type="component" value="Chromosome"/>
</dbReference>
<dbReference type="GO" id="GO:0016787">
    <property type="term" value="F:hydrolase activity"/>
    <property type="evidence" value="ECO:0007669"/>
    <property type="project" value="UniProtKB-KW"/>
</dbReference>
<dbReference type="SUPFAM" id="SSF52266">
    <property type="entry name" value="SGNH hydrolase"/>
    <property type="match status" value="1"/>
</dbReference>
<dbReference type="Gene3D" id="3.40.50.1110">
    <property type="entry name" value="SGNH hydrolase"/>
    <property type="match status" value="1"/>
</dbReference>
<dbReference type="InterPro" id="IPR013830">
    <property type="entry name" value="SGNH_hydro"/>
</dbReference>
<accession>A0ABY6Z1R9</accession>
<keyword evidence="3" id="KW-1185">Reference proteome</keyword>
<dbReference type="Pfam" id="PF13472">
    <property type="entry name" value="Lipase_GDSL_2"/>
    <property type="match status" value="1"/>
</dbReference>
<gene>
    <name evidence="2" type="ORF">NZD86_21840</name>
</gene>
<evidence type="ECO:0000313" key="2">
    <source>
        <dbReference type="EMBL" id="WAH36782.1"/>
    </source>
</evidence>
<keyword evidence="2" id="KW-0378">Hydrolase</keyword>
<dbReference type="InterPro" id="IPR036514">
    <property type="entry name" value="SGNH_hydro_sf"/>
</dbReference>
<evidence type="ECO:0000313" key="3">
    <source>
        <dbReference type="Proteomes" id="UP001164803"/>
    </source>
</evidence>
<dbReference type="EMBL" id="CP104064">
    <property type="protein sequence ID" value="WAH36782.1"/>
    <property type="molecule type" value="Genomic_DNA"/>
</dbReference>
<evidence type="ECO:0000259" key="1">
    <source>
        <dbReference type="Pfam" id="PF13472"/>
    </source>
</evidence>
<proteinExistence type="predicted"/>
<feature type="domain" description="SGNH hydrolase-type esterase" evidence="1">
    <location>
        <begin position="64"/>
        <end position="239"/>
    </location>
</feature>
<reference evidence="2" key="1">
    <citation type="submission" date="2022-08" db="EMBL/GenBank/DDBJ databases">
        <title>Alicyclobacillus dauci DSM2870, complete genome.</title>
        <authorList>
            <person name="Wang Q."/>
            <person name="Cai R."/>
            <person name="Wang Z."/>
        </authorList>
    </citation>
    <scope>NUCLEOTIDE SEQUENCE</scope>
    <source>
        <strain evidence="2">DSM 28700</strain>
    </source>
</reference>